<dbReference type="PANTHER" id="PTHR43081:SF19">
    <property type="entry name" value="PH-SENSITIVE ADENYLATE CYCLASE RV1264"/>
    <property type="match status" value="1"/>
</dbReference>
<gene>
    <name evidence="2" type="ORF">UFOPK2683_00015</name>
    <name evidence="3" type="ORF">UFOPK3605_01011</name>
    <name evidence="4" type="ORF">UFOPK3897_00657</name>
    <name evidence="5" type="ORF">UFOPK4121_00412</name>
</gene>
<dbReference type="EMBL" id="CAEZYK010000001">
    <property type="protein sequence ID" value="CAB4711441.1"/>
    <property type="molecule type" value="Genomic_DNA"/>
</dbReference>
<dbReference type="Gene3D" id="3.30.70.1230">
    <property type="entry name" value="Nucleotide cyclase"/>
    <property type="match status" value="1"/>
</dbReference>
<dbReference type="PANTHER" id="PTHR43081">
    <property type="entry name" value="ADENYLATE CYCLASE, TERMINAL-DIFFERENTIATION SPECIFIC-RELATED"/>
    <property type="match status" value="1"/>
</dbReference>
<name>A0A6J7GYW9_9ZZZZ</name>
<dbReference type="CDD" id="cd07302">
    <property type="entry name" value="CHD"/>
    <property type="match status" value="1"/>
</dbReference>
<proteinExistence type="predicted"/>
<dbReference type="Pfam" id="PF16701">
    <property type="entry name" value="Ad_Cy_reg"/>
    <property type="match status" value="1"/>
</dbReference>
<dbReference type="SMART" id="SM00044">
    <property type="entry name" value="CYCc"/>
    <property type="match status" value="1"/>
</dbReference>
<dbReference type="SUPFAM" id="SSF55073">
    <property type="entry name" value="Nucleotide cyclase"/>
    <property type="match status" value="1"/>
</dbReference>
<dbReference type="InterPro" id="IPR050697">
    <property type="entry name" value="Adenylyl/Guanylyl_Cyclase_3/4"/>
</dbReference>
<organism evidence="3">
    <name type="scientific">freshwater metagenome</name>
    <dbReference type="NCBI Taxonomy" id="449393"/>
    <lineage>
        <taxon>unclassified sequences</taxon>
        <taxon>metagenomes</taxon>
        <taxon>ecological metagenomes</taxon>
    </lineage>
</organism>
<evidence type="ECO:0000313" key="3">
    <source>
        <dbReference type="EMBL" id="CAB4909645.1"/>
    </source>
</evidence>
<dbReference type="Pfam" id="PF00211">
    <property type="entry name" value="Guanylate_cyc"/>
    <property type="match status" value="1"/>
</dbReference>
<dbReference type="EMBL" id="CAFBOF010000009">
    <property type="protein sequence ID" value="CAB4973567.1"/>
    <property type="molecule type" value="Genomic_DNA"/>
</dbReference>
<dbReference type="EMBL" id="CAFBMM010000050">
    <property type="protein sequence ID" value="CAB4909645.1"/>
    <property type="molecule type" value="Genomic_DNA"/>
</dbReference>
<dbReference type="PROSITE" id="PS50125">
    <property type="entry name" value="GUANYLATE_CYCLASE_2"/>
    <property type="match status" value="1"/>
</dbReference>
<evidence type="ECO:0000259" key="1">
    <source>
        <dbReference type="PROSITE" id="PS50125"/>
    </source>
</evidence>
<accession>A0A6J7GYW9</accession>
<protein>
    <submittedName>
        <fullName evidence="3">Unannotated protein</fullName>
    </submittedName>
</protein>
<dbReference type="InterPro" id="IPR032026">
    <property type="entry name" value="Ad_Cy_reg"/>
</dbReference>
<evidence type="ECO:0000313" key="2">
    <source>
        <dbReference type="EMBL" id="CAB4711441.1"/>
    </source>
</evidence>
<feature type="domain" description="Guanylate cyclase" evidence="1">
    <location>
        <begin position="193"/>
        <end position="302"/>
    </location>
</feature>
<dbReference type="InterPro" id="IPR029787">
    <property type="entry name" value="Nucleotide_cyclase"/>
</dbReference>
<dbReference type="GO" id="GO:0006171">
    <property type="term" value="P:cAMP biosynthetic process"/>
    <property type="evidence" value="ECO:0007669"/>
    <property type="project" value="TreeGrafter"/>
</dbReference>
<dbReference type="InterPro" id="IPR001054">
    <property type="entry name" value="A/G_cyclase"/>
</dbReference>
<reference evidence="3" key="1">
    <citation type="submission" date="2020-05" db="EMBL/GenBank/DDBJ databases">
        <authorList>
            <person name="Chiriac C."/>
            <person name="Salcher M."/>
            <person name="Ghai R."/>
            <person name="Kavagutti S V."/>
        </authorList>
    </citation>
    <scope>NUCLEOTIDE SEQUENCE</scope>
</reference>
<evidence type="ECO:0000313" key="4">
    <source>
        <dbReference type="EMBL" id="CAB4973567.1"/>
    </source>
</evidence>
<dbReference type="EMBL" id="CAFBPQ010000007">
    <property type="protein sequence ID" value="CAB5016932.1"/>
    <property type="molecule type" value="Genomic_DNA"/>
</dbReference>
<dbReference type="AlphaFoldDB" id="A0A6J7GYW9"/>
<dbReference type="GO" id="GO:0035556">
    <property type="term" value="P:intracellular signal transduction"/>
    <property type="evidence" value="ECO:0007669"/>
    <property type="project" value="InterPro"/>
</dbReference>
<sequence>MNRKLHRFFRRRHTQDSEIELAAQEGYLALLVLDREVLPAKRRYTMAELAAKSGTDLSTAQSLWRAVGFPDLPEELPGFTDDDVKAMKSFIETLTASGIGEIDLDSSLTIARVLGSSLATAADAVSESVADRFRLARDAGVSDEELASVIAGQSQLPQLAEMVDHIFRLQLRAAFWRRLALVDTDHSGSIPGSIGFVDLVGFTALSEEIDEEELGGLVRRFNDMAYDTVASANGRVVKTIGDAVMFVAHTPEITADIATQITARSLSDPALPRARAGIAEGELVVRQGDYFGPVVNLASRLTDMARPGTVLAPTAMGEQLANGGRFDVHRLGRRRVRDIGRIDICSIKSLPA</sequence>
<evidence type="ECO:0000313" key="5">
    <source>
        <dbReference type="EMBL" id="CAB5016932.1"/>
    </source>
</evidence>